<feature type="transmembrane region" description="Helical" evidence="7">
    <location>
        <begin position="219"/>
        <end position="240"/>
    </location>
</feature>
<feature type="transmembrane region" description="Helical" evidence="7">
    <location>
        <begin position="246"/>
        <end position="265"/>
    </location>
</feature>
<evidence type="ECO:0000256" key="5">
    <source>
        <dbReference type="ARBA" id="ARBA00023136"/>
    </source>
</evidence>
<dbReference type="PANTHER" id="PTHR30477:SF0">
    <property type="entry name" value="METAL TRANSPORT SYSTEM MEMBRANE PROTEIN TM_0125-RELATED"/>
    <property type="match status" value="1"/>
</dbReference>
<comment type="subcellular location">
    <subcellularLocation>
        <location evidence="6">Cell membrane</location>
        <topology evidence="6">Multi-pass membrane protein</topology>
    </subcellularLocation>
    <subcellularLocation>
        <location evidence="1">Membrane</location>
        <topology evidence="1">Multi-pass membrane protein</topology>
    </subcellularLocation>
</comment>
<feature type="transmembrane region" description="Helical" evidence="7">
    <location>
        <begin position="12"/>
        <end position="33"/>
    </location>
</feature>
<dbReference type="InterPro" id="IPR001626">
    <property type="entry name" value="ABC_TroCD"/>
</dbReference>
<comment type="similarity">
    <text evidence="2 6">Belongs to the ABC-3 integral membrane protein family.</text>
</comment>
<sequence length="272" mass="28973">MFEVFELEFMRLAFLGGTIIGVLAPTIGIFLVLRRYGLIGDGLGHIAFGGVAFGQLVRADPILMALGYSALAAVGIERLRARGRLGGDVAIAIFLSSGLALGLVLARLARRSTDQLWSYLFGSVIALQTSDVIKLAVMAALVLGVIFLVRRELFFITFDEETARASGIRVGFYNLLLVLLAALTIVSAIQIVGLLLISALLVLPVAAAFQLARSFRQALFAAIVCSLLSVYGGLVGSYYLDTQPGPTIVLVALGLFGLASLWRALSARFYSA</sequence>
<accession>H5SSH1</accession>
<feature type="transmembrane region" description="Helical" evidence="7">
    <location>
        <begin position="62"/>
        <end position="79"/>
    </location>
</feature>
<dbReference type="Gene3D" id="1.10.3470.10">
    <property type="entry name" value="ABC transporter involved in vitamin B12 uptake, BtuC"/>
    <property type="match status" value="1"/>
</dbReference>
<proteinExistence type="inferred from homology"/>
<dbReference type="GO" id="GO:0055085">
    <property type="term" value="P:transmembrane transport"/>
    <property type="evidence" value="ECO:0007669"/>
    <property type="project" value="InterPro"/>
</dbReference>
<feature type="transmembrane region" description="Helical" evidence="7">
    <location>
        <begin position="116"/>
        <end position="149"/>
    </location>
</feature>
<dbReference type="GO" id="GO:0010043">
    <property type="term" value="P:response to zinc ion"/>
    <property type="evidence" value="ECO:0007669"/>
    <property type="project" value="TreeGrafter"/>
</dbReference>
<reference evidence="8" key="2">
    <citation type="journal article" date="2012" name="PLoS ONE">
        <title>A Deeply Branching Thermophilic Bacterium with an Ancient Acetyl-CoA Pathway Dominates a Subsurface Ecosystem.</title>
        <authorList>
            <person name="Takami H."/>
            <person name="Noguchi H."/>
            <person name="Takaki Y."/>
            <person name="Uchiyama I."/>
            <person name="Toyoda A."/>
            <person name="Nishi S."/>
            <person name="Chee G.-J."/>
            <person name="Arai W."/>
            <person name="Nunoura T."/>
            <person name="Itoh T."/>
            <person name="Hattori M."/>
            <person name="Takai K."/>
        </authorList>
    </citation>
    <scope>NUCLEOTIDE SEQUENCE</scope>
</reference>
<dbReference type="Pfam" id="PF00950">
    <property type="entry name" value="ABC-3"/>
    <property type="match status" value="1"/>
</dbReference>
<organism evidence="8">
    <name type="scientific">Acetithermum autotrophicum</name>
    <dbReference type="NCBI Taxonomy" id="1446466"/>
    <lineage>
        <taxon>Bacteria</taxon>
        <taxon>Candidatus Bipolaricaulota</taxon>
        <taxon>Candidatus Acetithermum</taxon>
    </lineage>
</organism>
<dbReference type="EMBL" id="AP011802">
    <property type="protein sequence ID" value="BAL59107.1"/>
    <property type="molecule type" value="Genomic_DNA"/>
</dbReference>
<protein>
    <submittedName>
        <fullName evidence="8">Mn2+/Zn2+ transport system permease protein</fullName>
    </submittedName>
</protein>
<feature type="transmembrane region" description="Helical" evidence="7">
    <location>
        <begin position="195"/>
        <end position="212"/>
    </location>
</feature>
<feature type="transmembrane region" description="Helical" evidence="7">
    <location>
        <begin position="91"/>
        <end position="110"/>
    </location>
</feature>
<evidence type="ECO:0000256" key="4">
    <source>
        <dbReference type="ARBA" id="ARBA00022989"/>
    </source>
</evidence>
<dbReference type="InterPro" id="IPR037294">
    <property type="entry name" value="ABC_BtuC-like"/>
</dbReference>
<dbReference type="GO" id="GO:0043190">
    <property type="term" value="C:ATP-binding cassette (ABC) transporter complex"/>
    <property type="evidence" value="ECO:0007669"/>
    <property type="project" value="InterPro"/>
</dbReference>
<evidence type="ECO:0000313" key="8">
    <source>
        <dbReference type="EMBL" id="BAL59107.1"/>
    </source>
</evidence>
<keyword evidence="4 7" id="KW-1133">Transmembrane helix</keyword>
<evidence type="ECO:0000256" key="6">
    <source>
        <dbReference type="RuleBase" id="RU003943"/>
    </source>
</evidence>
<keyword evidence="5 7" id="KW-0472">Membrane</keyword>
<evidence type="ECO:0000256" key="7">
    <source>
        <dbReference type="SAM" id="Phobius"/>
    </source>
</evidence>
<evidence type="ECO:0000256" key="2">
    <source>
        <dbReference type="ARBA" id="ARBA00008034"/>
    </source>
</evidence>
<evidence type="ECO:0000256" key="1">
    <source>
        <dbReference type="ARBA" id="ARBA00004141"/>
    </source>
</evidence>
<dbReference type="PANTHER" id="PTHR30477">
    <property type="entry name" value="ABC-TRANSPORTER METAL-BINDING PROTEIN"/>
    <property type="match status" value="1"/>
</dbReference>
<name>H5SSH1_ACEAU</name>
<gene>
    <name evidence="8" type="ORF">HGMM_OP3C262</name>
</gene>
<evidence type="ECO:0000256" key="3">
    <source>
        <dbReference type="ARBA" id="ARBA00022692"/>
    </source>
</evidence>
<feature type="transmembrane region" description="Helical" evidence="7">
    <location>
        <begin position="170"/>
        <end position="189"/>
    </location>
</feature>
<reference evidence="8" key="1">
    <citation type="journal article" date="2005" name="Environ. Microbiol.">
        <title>Genetic and functional properties of uncultivated thermophilic crenarchaeotes from a subsurface gold mine as revealed by analysis of genome fragments.</title>
        <authorList>
            <person name="Nunoura T."/>
            <person name="Hirayama H."/>
            <person name="Takami H."/>
            <person name="Oida H."/>
            <person name="Nishi S."/>
            <person name="Shimamura S."/>
            <person name="Suzuki Y."/>
            <person name="Inagaki F."/>
            <person name="Takai K."/>
            <person name="Nealson K.H."/>
            <person name="Horikoshi K."/>
        </authorList>
    </citation>
    <scope>NUCLEOTIDE SEQUENCE</scope>
</reference>
<keyword evidence="3 6" id="KW-0812">Transmembrane</keyword>
<dbReference type="SUPFAM" id="SSF81345">
    <property type="entry name" value="ABC transporter involved in vitamin B12 uptake, BtuC"/>
    <property type="match status" value="1"/>
</dbReference>
<dbReference type="AlphaFoldDB" id="H5SSH1"/>
<keyword evidence="6" id="KW-0813">Transport</keyword>